<feature type="compositionally biased region" description="Basic and acidic residues" evidence="1">
    <location>
        <begin position="37"/>
        <end position="54"/>
    </location>
</feature>
<feature type="compositionally biased region" description="Acidic residues" evidence="1">
    <location>
        <begin position="55"/>
        <end position="64"/>
    </location>
</feature>
<dbReference type="EMBL" id="JAJSOF020000017">
    <property type="protein sequence ID" value="KAJ4439390.1"/>
    <property type="molecule type" value="Genomic_DNA"/>
</dbReference>
<protein>
    <submittedName>
        <fullName evidence="2">Uncharacterized protein</fullName>
    </submittedName>
</protein>
<proteinExistence type="predicted"/>
<evidence type="ECO:0000313" key="2">
    <source>
        <dbReference type="EMBL" id="KAJ4439390.1"/>
    </source>
</evidence>
<comment type="caution">
    <text evidence="2">The sequence shown here is derived from an EMBL/GenBank/DDBJ whole genome shotgun (WGS) entry which is preliminary data.</text>
</comment>
<dbReference type="Proteomes" id="UP001148838">
    <property type="component" value="Unassembled WGS sequence"/>
</dbReference>
<reference evidence="2 3" key="1">
    <citation type="journal article" date="2022" name="Allergy">
        <title>Genome assembly and annotation of Periplaneta americana reveal a comprehensive cockroach allergen profile.</title>
        <authorList>
            <person name="Wang L."/>
            <person name="Xiong Q."/>
            <person name="Saelim N."/>
            <person name="Wang L."/>
            <person name="Nong W."/>
            <person name="Wan A.T."/>
            <person name="Shi M."/>
            <person name="Liu X."/>
            <person name="Cao Q."/>
            <person name="Hui J.H.L."/>
            <person name="Sookrung N."/>
            <person name="Leung T.F."/>
            <person name="Tungtrongchitr A."/>
            <person name="Tsui S.K.W."/>
        </authorList>
    </citation>
    <scope>NUCLEOTIDE SEQUENCE [LARGE SCALE GENOMIC DNA]</scope>
    <source>
        <strain evidence="2">PWHHKU_190912</strain>
    </source>
</reference>
<name>A0ABQ8SYW8_PERAM</name>
<feature type="region of interest" description="Disordered" evidence="1">
    <location>
        <begin position="17"/>
        <end position="108"/>
    </location>
</feature>
<evidence type="ECO:0000256" key="1">
    <source>
        <dbReference type="SAM" id="MobiDB-lite"/>
    </source>
</evidence>
<sequence>MDLREVGYDDRDWINLAQARDRWRAYEQDEDKEEGEGENKYADKGEDKVKVVDKEEGEDEGEDKDVEREEDEGKAKDVDKEEGEGKDKDEDEDEGEDYPDQMKGATPGVRVQDAAVFVIRARTRDRGLFWFIFVCLGTSHTEAFA</sequence>
<accession>A0ABQ8SYW8</accession>
<evidence type="ECO:0000313" key="3">
    <source>
        <dbReference type="Proteomes" id="UP001148838"/>
    </source>
</evidence>
<feature type="compositionally biased region" description="Basic and acidic residues" evidence="1">
    <location>
        <begin position="17"/>
        <end position="27"/>
    </location>
</feature>
<organism evidence="2 3">
    <name type="scientific">Periplaneta americana</name>
    <name type="common">American cockroach</name>
    <name type="synonym">Blatta americana</name>
    <dbReference type="NCBI Taxonomy" id="6978"/>
    <lineage>
        <taxon>Eukaryota</taxon>
        <taxon>Metazoa</taxon>
        <taxon>Ecdysozoa</taxon>
        <taxon>Arthropoda</taxon>
        <taxon>Hexapoda</taxon>
        <taxon>Insecta</taxon>
        <taxon>Pterygota</taxon>
        <taxon>Neoptera</taxon>
        <taxon>Polyneoptera</taxon>
        <taxon>Dictyoptera</taxon>
        <taxon>Blattodea</taxon>
        <taxon>Blattoidea</taxon>
        <taxon>Blattidae</taxon>
        <taxon>Blattinae</taxon>
        <taxon>Periplaneta</taxon>
    </lineage>
</organism>
<gene>
    <name evidence="2" type="ORF">ANN_07512</name>
</gene>
<feature type="compositionally biased region" description="Acidic residues" evidence="1">
    <location>
        <begin position="89"/>
        <end position="99"/>
    </location>
</feature>
<feature type="compositionally biased region" description="Basic and acidic residues" evidence="1">
    <location>
        <begin position="65"/>
        <end position="88"/>
    </location>
</feature>
<keyword evidence="3" id="KW-1185">Reference proteome</keyword>